<evidence type="ECO:0000313" key="1">
    <source>
        <dbReference type="EMBL" id="SCZ57140.1"/>
    </source>
</evidence>
<sequence length="272" mass="29408">MHFEILQSISANGTRHKANDDRVGATHTRAWVIDGATDMGPPGLLGAQGGAAWLATTASTLFASLPETDIRTTCHAALSQIEARFEAQKTRELAAAWELPKAAFALAQLNDTTLSVAWASDCPVLLITKTGTQWCTGAPDTRVESAEARALGAGAGTDGIFAEHVLADRRAQREKSDFTTLNPNASAAQQALHYAELQVVPGDELLLMTDGFSSLISDYQRYTAQSLAQALREKGLPSLVEEIRIIEQKDATCQRFPRFKISDDATALWLRI</sequence>
<dbReference type="EMBL" id="FMWG01000003">
    <property type="protein sequence ID" value="SCZ57140.1"/>
    <property type="molecule type" value="Genomic_DNA"/>
</dbReference>
<dbReference type="Proteomes" id="UP000198767">
    <property type="component" value="Unassembled WGS sequence"/>
</dbReference>
<dbReference type="RefSeq" id="WP_090217018.1">
    <property type="nucleotide sequence ID" value="NZ_CANLDO010000013.1"/>
</dbReference>
<name>A0A1G5Q6Q0_9RHOB</name>
<dbReference type="InterPro" id="IPR036457">
    <property type="entry name" value="PPM-type-like_dom_sf"/>
</dbReference>
<dbReference type="AlphaFoldDB" id="A0A1G5Q6Q0"/>
<gene>
    <name evidence="1" type="ORF">SAMN04488118_10334</name>
</gene>
<protein>
    <submittedName>
        <fullName evidence="1">Protein phosphatase 2C</fullName>
    </submittedName>
</protein>
<dbReference type="SUPFAM" id="SSF81606">
    <property type="entry name" value="PP2C-like"/>
    <property type="match status" value="1"/>
</dbReference>
<organism evidence="1 2">
    <name type="scientific">Epibacterium ulvae</name>
    <dbReference type="NCBI Taxonomy" id="1156985"/>
    <lineage>
        <taxon>Bacteria</taxon>
        <taxon>Pseudomonadati</taxon>
        <taxon>Pseudomonadota</taxon>
        <taxon>Alphaproteobacteria</taxon>
        <taxon>Rhodobacterales</taxon>
        <taxon>Roseobacteraceae</taxon>
        <taxon>Epibacterium</taxon>
    </lineage>
</organism>
<reference evidence="1 2" key="1">
    <citation type="submission" date="2016-10" db="EMBL/GenBank/DDBJ databases">
        <authorList>
            <person name="de Groot N.N."/>
        </authorList>
    </citation>
    <scope>NUCLEOTIDE SEQUENCE [LARGE SCALE GENOMIC DNA]</scope>
    <source>
        <strain evidence="1 2">U95</strain>
    </source>
</reference>
<keyword evidence="2" id="KW-1185">Reference proteome</keyword>
<evidence type="ECO:0000313" key="2">
    <source>
        <dbReference type="Proteomes" id="UP000198767"/>
    </source>
</evidence>
<proteinExistence type="predicted"/>
<accession>A0A1G5Q6Q0</accession>
<dbReference type="OrthoDB" id="1755431at2"/>
<dbReference type="STRING" id="1156985.SAMN04488118_10334"/>
<dbReference type="Gene3D" id="3.60.40.10">
    <property type="entry name" value="PPM-type phosphatase domain"/>
    <property type="match status" value="1"/>
</dbReference>